<protein>
    <submittedName>
        <fullName evidence="2">Cro-like protein, phage associated</fullName>
    </submittedName>
</protein>
<dbReference type="SUPFAM" id="SSF47413">
    <property type="entry name" value="lambda repressor-like DNA-binding domains"/>
    <property type="match status" value="1"/>
</dbReference>
<dbReference type="Proteomes" id="UP000013911">
    <property type="component" value="Unassembled WGS sequence"/>
</dbReference>
<sequence length="45" mass="5020">MFQISLKATRINAELEQADVAFKMGITAKTLSNYEKGITAIPELY</sequence>
<reference evidence="2 3" key="1">
    <citation type="submission" date="2013-04" db="EMBL/GenBank/DDBJ databases">
        <title>Draft genome of the heavy metal tolerant bacterium Lysinibacillus sphaericus strain OT4b.31.</title>
        <authorList>
            <person name="Pena-Montenegro T.D."/>
            <person name="Dussan J."/>
        </authorList>
    </citation>
    <scope>NUCLEOTIDE SEQUENCE [LARGE SCALE GENOMIC DNA]</scope>
    <source>
        <strain evidence="2 3">OT4b.31</strain>
    </source>
</reference>
<dbReference type="eggNOG" id="ENOG5032DNK">
    <property type="taxonomic scope" value="Bacteria"/>
</dbReference>
<comment type="caution">
    <text evidence="2">The sequence shown here is derived from an EMBL/GenBank/DDBJ whole genome shotgun (WGS) entry which is preliminary data.</text>
</comment>
<dbReference type="PATRIC" id="fig|1285586.5.peg.4595"/>
<dbReference type="Pfam" id="PF01381">
    <property type="entry name" value="HTH_3"/>
    <property type="match status" value="1"/>
</dbReference>
<evidence type="ECO:0000313" key="3">
    <source>
        <dbReference type="Proteomes" id="UP000013911"/>
    </source>
</evidence>
<dbReference type="GO" id="GO:0003677">
    <property type="term" value="F:DNA binding"/>
    <property type="evidence" value="ECO:0007669"/>
    <property type="project" value="InterPro"/>
</dbReference>
<dbReference type="PROSITE" id="PS50943">
    <property type="entry name" value="HTH_CROC1"/>
    <property type="match status" value="1"/>
</dbReference>
<dbReference type="InterPro" id="IPR010982">
    <property type="entry name" value="Lambda_DNA-bd_dom_sf"/>
</dbReference>
<feature type="domain" description="HTH cro/C1-type" evidence="1">
    <location>
        <begin position="6"/>
        <end position="42"/>
    </location>
</feature>
<gene>
    <name evidence="2" type="ORF">H131_22052</name>
</gene>
<proteinExistence type="predicted"/>
<dbReference type="EMBL" id="AQPX01000037">
    <property type="protein sequence ID" value="EON70326.1"/>
    <property type="molecule type" value="Genomic_DNA"/>
</dbReference>
<dbReference type="Gene3D" id="1.10.260.40">
    <property type="entry name" value="lambda repressor-like DNA-binding domains"/>
    <property type="match status" value="1"/>
</dbReference>
<evidence type="ECO:0000259" key="1">
    <source>
        <dbReference type="PROSITE" id="PS50943"/>
    </source>
</evidence>
<dbReference type="AlphaFoldDB" id="R7Z8P8"/>
<organism evidence="2 3">
    <name type="scientific">Lysinibacillus sphaericus OT4b.31</name>
    <dbReference type="NCBI Taxonomy" id="1285586"/>
    <lineage>
        <taxon>Bacteria</taxon>
        <taxon>Bacillati</taxon>
        <taxon>Bacillota</taxon>
        <taxon>Bacilli</taxon>
        <taxon>Bacillales</taxon>
        <taxon>Bacillaceae</taxon>
        <taxon>Lysinibacillus</taxon>
    </lineage>
</organism>
<accession>R7Z8P8</accession>
<dbReference type="InterPro" id="IPR001387">
    <property type="entry name" value="Cro/C1-type_HTH"/>
</dbReference>
<dbReference type="HOGENOM" id="CLU_3201723_0_0_9"/>
<name>R7Z8P8_LYSSH</name>
<dbReference type="RefSeq" id="WP_010861307.1">
    <property type="nucleotide sequence ID" value="NZ_KB933412.1"/>
</dbReference>
<evidence type="ECO:0000313" key="2">
    <source>
        <dbReference type="EMBL" id="EON70326.1"/>
    </source>
</evidence>
<dbReference type="CDD" id="cd00093">
    <property type="entry name" value="HTH_XRE"/>
    <property type="match status" value="1"/>
</dbReference>